<gene>
    <name evidence="1" type="ORF">VW35_06710</name>
</gene>
<dbReference type="Proteomes" id="UP000033514">
    <property type="component" value="Unassembled WGS sequence"/>
</dbReference>
<dbReference type="InterPro" id="IPR011009">
    <property type="entry name" value="Kinase-like_dom_sf"/>
</dbReference>
<dbReference type="PATRIC" id="fig|361041.3.peg.666"/>
<accession>A0A0F5LCQ3</accession>
<sequence length="249" mass="27608">MAKTGWETLRQWGADAERVERLTGGSSNDVWSVRIGGRLAVARLGKRSDADLAWETELLHHLDRNGLHVPVPIPAADGRPFVDGLVVMQYMEGSPPETEGDWERVAATVRHLHELTRAWPQRPGWRSSLDLLVQTSGTRIDLTAMPAEAVTRCRAAWARMRGRPMSVVHGNPNNPGNVRMTADRVALIDWDEAHVDVSELDLVLPHNGAGLVGVERDKAEQAAAAWEATVCWKDDYAERRLAEVRPVAQ</sequence>
<dbReference type="OrthoDB" id="7326703at2"/>
<dbReference type="SUPFAM" id="SSF56112">
    <property type="entry name" value="Protein kinase-like (PK-like)"/>
    <property type="match status" value="1"/>
</dbReference>
<organism evidence="1 2">
    <name type="scientific">Devosia soli</name>
    <dbReference type="NCBI Taxonomy" id="361041"/>
    <lineage>
        <taxon>Bacteria</taxon>
        <taxon>Pseudomonadati</taxon>
        <taxon>Pseudomonadota</taxon>
        <taxon>Alphaproteobacteria</taxon>
        <taxon>Hyphomicrobiales</taxon>
        <taxon>Devosiaceae</taxon>
        <taxon>Devosia</taxon>
    </lineage>
</organism>
<dbReference type="STRING" id="361041.VW35_06710"/>
<dbReference type="AlphaFoldDB" id="A0A0F5LCQ3"/>
<evidence type="ECO:0000313" key="1">
    <source>
        <dbReference type="EMBL" id="KKB80123.1"/>
    </source>
</evidence>
<dbReference type="GO" id="GO:0016740">
    <property type="term" value="F:transferase activity"/>
    <property type="evidence" value="ECO:0007669"/>
    <property type="project" value="UniProtKB-KW"/>
</dbReference>
<name>A0A0F5LCQ3_9HYPH</name>
<protein>
    <submittedName>
        <fullName evidence="1">Aminoglycoside phosphotransferase</fullName>
    </submittedName>
</protein>
<dbReference type="EMBL" id="LAJG01000014">
    <property type="protein sequence ID" value="KKB80123.1"/>
    <property type="molecule type" value="Genomic_DNA"/>
</dbReference>
<comment type="caution">
    <text evidence="1">The sequence shown here is derived from an EMBL/GenBank/DDBJ whole genome shotgun (WGS) entry which is preliminary data.</text>
</comment>
<reference evidence="1 2" key="1">
    <citation type="submission" date="2015-03" db="EMBL/GenBank/DDBJ databases">
        <authorList>
            <person name="Hassan Y.I."/>
            <person name="Lepp D."/>
            <person name="Zhou T."/>
        </authorList>
    </citation>
    <scope>NUCLEOTIDE SEQUENCE [LARGE SCALE GENOMIC DNA]</scope>
    <source>
        <strain evidence="1 2">GH2-10</strain>
    </source>
</reference>
<proteinExistence type="predicted"/>
<evidence type="ECO:0000313" key="2">
    <source>
        <dbReference type="Proteomes" id="UP000033514"/>
    </source>
</evidence>
<dbReference type="Gene3D" id="1.10.510.10">
    <property type="entry name" value="Transferase(Phosphotransferase) domain 1"/>
    <property type="match status" value="1"/>
</dbReference>
<keyword evidence="1" id="KW-0808">Transferase</keyword>
<keyword evidence="2" id="KW-1185">Reference proteome</keyword>
<dbReference type="Gene3D" id="3.30.200.20">
    <property type="entry name" value="Phosphorylase Kinase, domain 1"/>
    <property type="match status" value="1"/>
</dbReference>
<dbReference type="RefSeq" id="WP_046142186.1">
    <property type="nucleotide sequence ID" value="NZ_LAJG01000014.1"/>
</dbReference>